<proteinExistence type="predicted"/>
<dbReference type="EMBL" id="HBUF01062917">
    <property type="protein sequence ID" value="CAG6626573.1"/>
    <property type="molecule type" value="Transcribed_RNA"/>
</dbReference>
<dbReference type="EMBL" id="HBUF01346811">
    <property type="protein sequence ID" value="CAG6710254.1"/>
    <property type="molecule type" value="Transcribed_RNA"/>
</dbReference>
<evidence type="ECO:0000313" key="1">
    <source>
        <dbReference type="EMBL" id="CAG6626579.1"/>
    </source>
</evidence>
<dbReference type="EMBL" id="HBUF01062918">
    <property type="protein sequence ID" value="CAG6626575.1"/>
    <property type="molecule type" value="Transcribed_RNA"/>
</dbReference>
<sequence>MSLNKLIDNVFLIDEYQIVLVLVIQTRTECTKLYVTNRHNILAFVWFNFDIQDIKVSCSFIPYPRDEELIKANTLEVIFSIPSVFELVIHLFLQILTLFLLENSHRVFS</sequence>
<dbReference type="EMBL" id="HBUF01346812">
    <property type="protein sequence ID" value="CAG6710255.1"/>
    <property type="molecule type" value="Transcribed_RNA"/>
</dbReference>
<reference evidence="1" key="1">
    <citation type="submission" date="2021-05" db="EMBL/GenBank/DDBJ databases">
        <authorList>
            <person name="Alioto T."/>
            <person name="Alioto T."/>
            <person name="Gomez Garrido J."/>
        </authorList>
    </citation>
    <scope>NUCLEOTIDE SEQUENCE</scope>
</reference>
<protein>
    <submittedName>
        <fullName evidence="1">Uncharacterized protein</fullName>
    </submittedName>
</protein>
<name>A0A8D8Q7K0_9HEMI</name>
<accession>A0A8D8Q7K0</accession>
<dbReference type="AlphaFoldDB" id="A0A8D8Q7K0"/>
<dbReference type="EMBL" id="HBUF01259370">
    <property type="protein sequence ID" value="CAG6682460.1"/>
    <property type="molecule type" value="Transcribed_RNA"/>
</dbReference>
<dbReference type="EMBL" id="HBUF01062916">
    <property type="protein sequence ID" value="CAG6626571.1"/>
    <property type="molecule type" value="Transcribed_RNA"/>
</dbReference>
<dbReference type="EMBL" id="HBUF01346809">
    <property type="protein sequence ID" value="CAG6710251.1"/>
    <property type="molecule type" value="Transcribed_RNA"/>
</dbReference>
<organism evidence="1">
    <name type="scientific">Cacopsylla melanoneura</name>
    <dbReference type="NCBI Taxonomy" id="428564"/>
    <lineage>
        <taxon>Eukaryota</taxon>
        <taxon>Metazoa</taxon>
        <taxon>Ecdysozoa</taxon>
        <taxon>Arthropoda</taxon>
        <taxon>Hexapoda</taxon>
        <taxon>Insecta</taxon>
        <taxon>Pterygota</taxon>
        <taxon>Neoptera</taxon>
        <taxon>Paraneoptera</taxon>
        <taxon>Hemiptera</taxon>
        <taxon>Sternorrhyncha</taxon>
        <taxon>Psylloidea</taxon>
        <taxon>Psyllidae</taxon>
        <taxon>Psyllinae</taxon>
        <taxon>Cacopsylla</taxon>
    </lineage>
</organism>
<dbReference type="EMBL" id="HBUF01062920">
    <property type="protein sequence ID" value="CAG6626579.1"/>
    <property type="molecule type" value="Transcribed_RNA"/>
</dbReference>
<dbReference type="EMBL" id="HBUF01346810">
    <property type="protein sequence ID" value="CAG6710252.1"/>
    <property type="molecule type" value="Transcribed_RNA"/>
</dbReference>
<dbReference type="EMBL" id="HBUF01259372">
    <property type="protein sequence ID" value="CAG6682464.1"/>
    <property type="molecule type" value="Transcribed_RNA"/>
</dbReference>
<dbReference type="EMBL" id="HBUF01062919">
    <property type="protein sequence ID" value="CAG6626577.1"/>
    <property type="molecule type" value="Transcribed_RNA"/>
</dbReference>
<dbReference type="EMBL" id="HBUF01259371">
    <property type="protein sequence ID" value="CAG6682462.1"/>
    <property type="molecule type" value="Transcribed_RNA"/>
</dbReference>